<keyword evidence="4" id="KW-1185">Reference proteome</keyword>
<evidence type="ECO:0000256" key="1">
    <source>
        <dbReference type="SAM" id="MobiDB-lite"/>
    </source>
</evidence>
<keyword evidence="2" id="KW-0812">Transmembrane</keyword>
<reference evidence="3" key="2">
    <citation type="submission" date="2018-05" db="EMBL/GenBank/DDBJ databases">
        <title>OpunRS2 (Oryza punctata Reference Sequence Version 2).</title>
        <authorList>
            <person name="Zhang J."/>
            <person name="Kudrna D."/>
            <person name="Lee S."/>
            <person name="Talag J."/>
            <person name="Welchert J."/>
            <person name="Wing R.A."/>
        </authorList>
    </citation>
    <scope>NUCLEOTIDE SEQUENCE [LARGE SCALE GENOMIC DNA]</scope>
</reference>
<feature type="region of interest" description="Disordered" evidence="1">
    <location>
        <begin position="48"/>
        <end position="67"/>
    </location>
</feature>
<sequence length="147" mass="14820">MARAEALQMEFVRDAKGTEISSVGAVLIAAHLRAGISAALRELHLTGGGHRHAGRRGGGQGGGGGDRGVVAAAPDTGALLRAADSSAVGRVAASGDRSRSRSWALAVAMVLVLACVVALGRGPAICCCCTLWSHILLGLTARQDISN</sequence>
<evidence type="ECO:0000313" key="3">
    <source>
        <dbReference type="EnsemblPlants" id="OPUNC07G07080.1"/>
    </source>
</evidence>
<evidence type="ECO:0000256" key="2">
    <source>
        <dbReference type="SAM" id="Phobius"/>
    </source>
</evidence>
<dbReference type="EnsemblPlants" id="OPUNC07G07080.1">
    <property type="protein sequence ID" value="OPUNC07G07080.1"/>
    <property type="gene ID" value="OPUNC07G07080"/>
</dbReference>
<feature type="transmembrane region" description="Helical" evidence="2">
    <location>
        <begin position="103"/>
        <end position="120"/>
    </location>
</feature>
<dbReference type="AlphaFoldDB" id="A0A0E0LIJ3"/>
<dbReference type="Proteomes" id="UP000026962">
    <property type="component" value="Chromosome 7"/>
</dbReference>
<reference evidence="3" key="1">
    <citation type="submission" date="2015-04" db="UniProtKB">
        <authorList>
            <consortium name="EnsemblPlants"/>
        </authorList>
    </citation>
    <scope>IDENTIFICATION</scope>
</reference>
<dbReference type="HOGENOM" id="CLU_1771088_0_0_1"/>
<accession>A0A0E0LIJ3</accession>
<keyword evidence="2" id="KW-0472">Membrane</keyword>
<organism evidence="3">
    <name type="scientific">Oryza punctata</name>
    <name type="common">Red rice</name>
    <dbReference type="NCBI Taxonomy" id="4537"/>
    <lineage>
        <taxon>Eukaryota</taxon>
        <taxon>Viridiplantae</taxon>
        <taxon>Streptophyta</taxon>
        <taxon>Embryophyta</taxon>
        <taxon>Tracheophyta</taxon>
        <taxon>Spermatophyta</taxon>
        <taxon>Magnoliopsida</taxon>
        <taxon>Liliopsida</taxon>
        <taxon>Poales</taxon>
        <taxon>Poaceae</taxon>
        <taxon>BOP clade</taxon>
        <taxon>Oryzoideae</taxon>
        <taxon>Oryzeae</taxon>
        <taxon>Oryzinae</taxon>
        <taxon>Oryza</taxon>
    </lineage>
</organism>
<protein>
    <submittedName>
        <fullName evidence="3">Uncharacterized protein</fullName>
    </submittedName>
</protein>
<feature type="compositionally biased region" description="Gly residues" evidence="1">
    <location>
        <begin position="56"/>
        <end position="67"/>
    </location>
</feature>
<evidence type="ECO:0000313" key="4">
    <source>
        <dbReference type="Proteomes" id="UP000026962"/>
    </source>
</evidence>
<keyword evidence="2" id="KW-1133">Transmembrane helix</keyword>
<proteinExistence type="predicted"/>
<dbReference type="Gramene" id="OPUNC07G07080.1">
    <property type="protein sequence ID" value="OPUNC07G07080.1"/>
    <property type="gene ID" value="OPUNC07G07080"/>
</dbReference>
<name>A0A0E0LIJ3_ORYPU</name>